<comment type="caution">
    <text evidence="2">The sequence shown here is derived from an EMBL/GenBank/DDBJ whole genome shotgun (WGS) entry which is preliminary data.</text>
</comment>
<organism evidence="2 3">
    <name type="scientific">Saguinus oedipus</name>
    <name type="common">Cotton-top tamarin</name>
    <name type="synonym">Oedipomidas oedipus</name>
    <dbReference type="NCBI Taxonomy" id="9490"/>
    <lineage>
        <taxon>Eukaryota</taxon>
        <taxon>Metazoa</taxon>
        <taxon>Chordata</taxon>
        <taxon>Craniata</taxon>
        <taxon>Vertebrata</taxon>
        <taxon>Euteleostomi</taxon>
        <taxon>Mammalia</taxon>
        <taxon>Eutheria</taxon>
        <taxon>Euarchontoglires</taxon>
        <taxon>Primates</taxon>
        <taxon>Haplorrhini</taxon>
        <taxon>Platyrrhini</taxon>
        <taxon>Cebidae</taxon>
        <taxon>Callitrichinae</taxon>
        <taxon>Saguinus</taxon>
    </lineage>
</organism>
<accession>A0ABQ9W2C9</accession>
<protein>
    <submittedName>
        <fullName evidence="2">Uncharacterized protein</fullName>
    </submittedName>
</protein>
<reference evidence="2 3" key="1">
    <citation type="submission" date="2023-05" db="EMBL/GenBank/DDBJ databases">
        <title>B98-5 Cell Line De Novo Hybrid Assembly: An Optical Mapping Approach.</title>
        <authorList>
            <person name="Kananen K."/>
            <person name="Auerbach J.A."/>
            <person name="Kautto E."/>
            <person name="Blachly J.S."/>
        </authorList>
    </citation>
    <scope>NUCLEOTIDE SEQUENCE [LARGE SCALE GENOMIC DNA]</scope>
    <source>
        <strain evidence="2">B95-8</strain>
        <tissue evidence="2">Cell line</tissue>
    </source>
</reference>
<evidence type="ECO:0000313" key="2">
    <source>
        <dbReference type="EMBL" id="KAK2115209.1"/>
    </source>
</evidence>
<evidence type="ECO:0000313" key="3">
    <source>
        <dbReference type="Proteomes" id="UP001266305"/>
    </source>
</evidence>
<proteinExistence type="predicted"/>
<evidence type="ECO:0000256" key="1">
    <source>
        <dbReference type="SAM" id="MobiDB-lite"/>
    </source>
</evidence>
<keyword evidence="3" id="KW-1185">Reference proteome</keyword>
<dbReference type="Proteomes" id="UP001266305">
    <property type="component" value="Unassembled WGS sequence"/>
</dbReference>
<dbReference type="EMBL" id="JASSZA010000003">
    <property type="protein sequence ID" value="KAK2115209.1"/>
    <property type="molecule type" value="Genomic_DNA"/>
</dbReference>
<feature type="region of interest" description="Disordered" evidence="1">
    <location>
        <begin position="1"/>
        <end position="22"/>
    </location>
</feature>
<gene>
    <name evidence="2" type="ORF">P7K49_005835</name>
</gene>
<name>A0ABQ9W2C9_SAGOE</name>
<sequence>MRAPNWARSDRRCGTQETRGGARAGMRLSCQQDCNRGLKHPCKGRSLWSC</sequence>